<dbReference type="PROSITE" id="PS00178">
    <property type="entry name" value="AA_TRNA_LIGASE_I"/>
    <property type="match status" value="1"/>
</dbReference>
<feature type="binding site" evidence="9">
    <location>
        <begin position="35"/>
        <end position="37"/>
    </location>
    <ligand>
        <name>ATP</name>
        <dbReference type="ChEBI" id="CHEBI:30616"/>
    </ligand>
</feature>
<comment type="subcellular location">
    <subcellularLocation>
        <location evidence="9">Cytoplasm</location>
    </subcellularLocation>
</comment>
<dbReference type="GO" id="GO:0004819">
    <property type="term" value="F:glutamine-tRNA ligase activity"/>
    <property type="evidence" value="ECO:0007669"/>
    <property type="project" value="UniProtKB-UniRule"/>
</dbReference>
<feature type="domain" description="tRNA synthetases class I (E and Q) anti-codon binding" evidence="14">
    <location>
        <begin position="460"/>
        <end position="534"/>
    </location>
</feature>
<feature type="binding site" evidence="9">
    <location>
        <begin position="270"/>
        <end position="272"/>
    </location>
    <ligand>
        <name>ATP</name>
        <dbReference type="ChEBI" id="CHEBI:30616"/>
    </ligand>
</feature>
<feature type="compositionally biased region" description="Polar residues" evidence="11">
    <location>
        <begin position="134"/>
        <end position="146"/>
    </location>
</feature>
<dbReference type="InterPro" id="IPR020058">
    <property type="entry name" value="Glu/Gln-tRNA-synth_Ib_cat-dom"/>
</dbReference>
<feature type="short sequence motif" description="'HIGH' region" evidence="9">
    <location>
        <begin position="34"/>
        <end position="44"/>
    </location>
</feature>
<accession>A0A256A2D8</accession>
<dbReference type="InterPro" id="IPR022861">
    <property type="entry name" value="Gln_tRNA_ligase_bac"/>
</dbReference>
<sequence>MSTEERSLNFLEQIIEEDLNNGLPQDKLRFRFPPEPNGYLHIGHASSICLNFGLGLKYNAPVNLRFDDTNPAKEEQEYVDAIKHDIEWLGFEWAEERYASDYFQQLYDWAVEFIKKGKAYVDSQPSEAMAKQKGTPSQPGTESPYRNRSVEENLGLFERMKNGEFAEGTHVLRAKIDMTSSNMLMRDPIMYRILHKHHHRTGDNWCIYPMYDWAHGESDYLEQITHSLCTLEFLMHRELYDWFLDQIYDDTKVRPKQREFARRNLSHTVVSKRKLLQLVQEGHVTGWDDPRMSTISGMRRRGYPPMAIRNFADTIGIAKRVNLIDVSLLEFCVREELNKTAPRVMAVLDPVKLVITNYPDGKEEWLEAENNPEDESAGFRQVPFSRELYIEREDFMENANSKYFRLTIGREVRLKNAYIIKGESVVKDADGNITEILATYDADSKSGSGTEASMRKVKGTIHWVSVQHAIEAEVRVYDRLFTHEAPDADKEVDFKEYINPNSLQVIKGYLEPGLKSAKAGERYQFQRLGYFCVDKDSSAENIVFNKTVGLRDTWAKIENKE</sequence>
<dbReference type="InterPro" id="IPR049437">
    <property type="entry name" value="tRNA-synt_1c_C2"/>
</dbReference>
<evidence type="ECO:0000256" key="10">
    <source>
        <dbReference type="RuleBase" id="RU363037"/>
    </source>
</evidence>
<evidence type="ECO:0000259" key="14">
    <source>
        <dbReference type="Pfam" id="PF20974"/>
    </source>
</evidence>
<protein>
    <recommendedName>
        <fullName evidence="9">Glutamine--tRNA ligase</fullName>
        <ecNumber evidence="9">6.1.1.18</ecNumber>
    </recommendedName>
    <alternativeName>
        <fullName evidence="9">Glutaminyl-tRNA synthetase</fullName>
        <shortName evidence="9">GlnRS</shortName>
    </alternativeName>
</protein>
<organism evidence="15 16">
    <name type="scientific">Flavobacterium cyanobacteriorum</name>
    <dbReference type="NCBI Taxonomy" id="2022802"/>
    <lineage>
        <taxon>Bacteria</taxon>
        <taxon>Pseudomonadati</taxon>
        <taxon>Bacteroidota</taxon>
        <taxon>Flavobacteriia</taxon>
        <taxon>Flavobacteriales</taxon>
        <taxon>Flavobacteriaceae</taxon>
        <taxon>Flavobacterium</taxon>
    </lineage>
</organism>
<dbReference type="SUPFAM" id="SSF50715">
    <property type="entry name" value="Ribosomal protein L25-like"/>
    <property type="match status" value="1"/>
</dbReference>
<dbReference type="SUPFAM" id="SSF52374">
    <property type="entry name" value="Nucleotidylyl transferase"/>
    <property type="match status" value="1"/>
</dbReference>
<evidence type="ECO:0000313" key="15">
    <source>
        <dbReference type="EMBL" id="OYQ47811.1"/>
    </source>
</evidence>
<reference evidence="15 16" key="1">
    <citation type="submission" date="2017-07" db="EMBL/GenBank/DDBJ databases">
        <title>Flavobacterium cyanobacteriorum sp. nov., isolated from cyanobacterial aggregates in a eutrophic lake.</title>
        <authorList>
            <person name="Cai H."/>
        </authorList>
    </citation>
    <scope>NUCLEOTIDE SEQUENCE [LARGE SCALE GENOMIC DNA]</scope>
    <source>
        <strain evidence="15 16">TH021</strain>
    </source>
</reference>
<evidence type="ECO:0000259" key="13">
    <source>
        <dbReference type="Pfam" id="PF03950"/>
    </source>
</evidence>
<dbReference type="OrthoDB" id="9801560at2"/>
<evidence type="ECO:0000313" key="16">
    <source>
        <dbReference type="Proteomes" id="UP000216605"/>
    </source>
</evidence>
<gene>
    <name evidence="9" type="primary">glnS</name>
    <name evidence="15" type="ORF">CHU92_00940</name>
</gene>
<dbReference type="GO" id="GO:0005524">
    <property type="term" value="F:ATP binding"/>
    <property type="evidence" value="ECO:0007669"/>
    <property type="project" value="UniProtKB-UniRule"/>
</dbReference>
<dbReference type="PRINTS" id="PR00987">
    <property type="entry name" value="TRNASYNTHGLU"/>
</dbReference>
<dbReference type="HAMAP" id="MF_00126">
    <property type="entry name" value="Gln_tRNA_synth"/>
    <property type="match status" value="1"/>
</dbReference>
<dbReference type="Pfam" id="PF20974">
    <property type="entry name" value="tRNA-synt_1c_C2"/>
    <property type="match status" value="1"/>
</dbReference>
<evidence type="ECO:0000256" key="6">
    <source>
        <dbReference type="ARBA" id="ARBA00022917"/>
    </source>
</evidence>
<evidence type="ECO:0000256" key="11">
    <source>
        <dbReference type="SAM" id="MobiDB-lite"/>
    </source>
</evidence>
<dbReference type="InterPro" id="IPR014729">
    <property type="entry name" value="Rossmann-like_a/b/a_fold"/>
</dbReference>
<feature type="region of interest" description="Disordered" evidence="11">
    <location>
        <begin position="125"/>
        <end position="146"/>
    </location>
</feature>
<name>A0A256A2D8_9FLAO</name>
<dbReference type="InterPro" id="IPR011035">
    <property type="entry name" value="Ribosomal_bL25/Gln-tRNA_synth"/>
</dbReference>
<keyword evidence="3 9" id="KW-0436">Ligase</keyword>
<dbReference type="Pfam" id="PF03950">
    <property type="entry name" value="tRNA-synt_1c_C"/>
    <property type="match status" value="1"/>
</dbReference>
<dbReference type="Gene3D" id="3.40.50.620">
    <property type="entry name" value="HUPs"/>
    <property type="match status" value="1"/>
</dbReference>
<feature type="binding site" evidence="9">
    <location>
        <position position="211"/>
    </location>
    <ligand>
        <name>L-glutamine</name>
        <dbReference type="ChEBI" id="CHEBI:58359"/>
    </ligand>
</feature>
<dbReference type="GO" id="GO:0006425">
    <property type="term" value="P:glutaminyl-tRNA aminoacylation"/>
    <property type="evidence" value="ECO:0007669"/>
    <property type="project" value="UniProtKB-UniRule"/>
</dbReference>
<feature type="domain" description="Glutamyl/glutaminyl-tRNA synthetase class Ib catalytic" evidence="12">
    <location>
        <begin position="27"/>
        <end position="338"/>
    </location>
</feature>
<keyword evidence="2 9" id="KW-0963">Cytoplasm</keyword>
<feature type="domain" description="Glutamyl/glutaminyl-tRNA synthetase class Ib anti-codon binding" evidence="13">
    <location>
        <begin position="341"/>
        <end position="441"/>
    </location>
</feature>
<comment type="caution">
    <text evidence="15">The sequence shown here is derived from an EMBL/GenBank/DDBJ whole genome shotgun (WGS) entry which is preliminary data.</text>
</comment>
<keyword evidence="6 9" id="KW-0648">Protein biosynthesis</keyword>
<dbReference type="NCBIfam" id="NF011291">
    <property type="entry name" value="PRK14703.1"/>
    <property type="match status" value="1"/>
</dbReference>
<evidence type="ECO:0000256" key="8">
    <source>
        <dbReference type="ARBA" id="ARBA00048270"/>
    </source>
</evidence>
<evidence type="ECO:0000256" key="1">
    <source>
        <dbReference type="ARBA" id="ARBA00005594"/>
    </source>
</evidence>
<evidence type="ECO:0000256" key="3">
    <source>
        <dbReference type="ARBA" id="ARBA00022598"/>
    </source>
</evidence>
<keyword evidence="5 9" id="KW-0067">ATP-binding</keyword>
<dbReference type="PANTHER" id="PTHR43097:SF5">
    <property type="entry name" value="GLUTAMATE--TRNA LIGASE"/>
    <property type="match status" value="1"/>
</dbReference>
<dbReference type="InterPro" id="IPR020059">
    <property type="entry name" value="Glu/Gln-tRNA-synth_Ib_codon-bd"/>
</dbReference>
<evidence type="ECO:0000256" key="5">
    <source>
        <dbReference type="ARBA" id="ARBA00022840"/>
    </source>
</evidence>
<dbReference type="FunFam" id="3.40.50.620:FF:000037">
    <property type="entry name" value="Glutamine--tRNA ligase cytoplasmic"/>
    <property type="match status" value="1"/>
</dbReference>
<dbReference type="InterPro" id="IPR050132">
    <property type="entry name" value="Gln/Glu-tRNA_Ligase"/>
</dbReference>
<dbReference type="AlphaFoldDB" id="A0A256A2D8"/>
<feature type="binding site" evidence="9">
    <location>
        <position position="230"/>
    </location>
    <ligand>
        <name>ATP</name>
        <dbReference type="ChEBI" id="CHEBI:30616"/>
    </ligand>
</feature>
<dbReference type="GO" id="GO:0006424">
    <property type="term" value="P:glutamyl-tRNA aminoacylation"/>
    <property type="evidence" value="ECO:0007669"/>
    <property type="project" value="UniProtKB-UniRule"/>
</dbReference>
<dbReference type="Gene3D" id="2.40.240.10">
    <property type="entry name" value="Ribosomal Protein L25, Chain P"/>
    <property type="match status" value="2"/>
</dbReference>
<proteinExistence type="inferred from homology"/>
<dbReference type="InterPro" id="IPR001412">
    <property type="entry name" value="aa-tRNA-synth_I_CS"/>
</dbReference>
<comment type="similarity">
    <text evidence="1 9 10">Belongs to the class-I aminoacyl-tRNA synthetase family.</text>
</comment>
<dbReference type="EMBL" id="NOXV01000086">
    <property type="protein sequence ID" value="OYQ47811.1"/>
    <property type="molecule type" value="Genomic_DNA"/>
</dbReference>
<evidence type="ECO:0000256" key="4">
    <source>
        <dbReference type="ARBA" id="ARBA00022741"/>
    </source>
</evidence>
<dbReference type="EC" id="6.1.1.18" evidence="9"/>
<keyword evidence="16" id="KW-1185">Reference proteome</keyword>
<feature type="binding site" evidence="9">
    <location>
        <position position="67"/>
    </location>
    <ligand>
        <name>L-glutamine</name>
        <dbReference type="ChEBI" id="CHEBI:58359"/>
    </ligand>
</feature>
<dbReference type="InterPro" id="IPR000924">
    <property type="entry name" value="Glu/Gln-tRNA-synth"/>
</dbReference>
<evidence type="ECO:0000256" key="7">
    <source>
        <dbReference type="ARBA" id="ARBA00023146"/>
    </source>
</evidence>
<dbReference type="InterPro" id="IPR004514">
    <property type="entry name" value="Gln-tRNA-synth"/>
</dbReference>
<dbReference type="RefSeq" id="WP_094411688.1">
    <property type="nucleotide sequence ID" value="NZ_NOXV01000086.1"/>
</dbReference>
<dbReference type="FunFam" id="2.40.240.10:FF:000001">
    <property type="entry name" value="Glutamine--tRNA ligase"/>
    <property type="match status" value="1"/>
</dbReference>
<dbReference type="NCBIfam" id="TIGR00440">
    <property type="entry name" value="glnS"/>
    <property type="match status" value="1"/>
</dbReference>
<keyword evidence="4 9" id="KW-0547">Nucleotide-binding</keyword>
<keyword evidence="7 9" id="KW-0030">Aminoacyl-tRNA synthetase</keyword>
<comment type="caution">
    <text evidence="9">Lacks conserved residue(s) required for the propagation of feature annotation.</text>
</comment>
<evidence type="ECO:0000256" key="9">
    <source>
        <dbReference type="HAMAP-Rule" id="MF_00126"/>
    </source>
</evidence>
<dbReference type="InterPro" id="IPR020056">
    <property type="entry name" value="Rbsml_bL25/Gln-tRNA_synth_N"/>
</dbReference>
<evidence type="ECO:0000259" key="12">
    <source>
        <dbReference type="Pfam" id="PF00749"/>
    </source>
</evidence>
<dbReference type="GO" id="GO:0005829">
    <property type="term" value="C:cytosol"/>
    <property type="evidence" value="ECO:0007669"/>
    <property type="project" value="TreeGrafter"/>
</dbReference>
<evidence type="ECO:0000256" key="2">
    <source>
        <dbReference type="ARBA" id="ARBA00022490"/>
    </source>
</evidence>
<dbReference type="Proteomes" id="UP000216605">
    <property type="component" value="Unassembled WGS sequence"/>
</dbReference>
<comment type="subunit">
    <text evidence="9">Monomer.</text>
</comment>
<comment type="catalytic activity">
    <reaction evidence="8 9">
        <text>tRNA(Gln) + L-glutamine + ATP = L-glutaminyl-tRNA(Gln) + AMP + diphosphate</text>
        <dbReference type="Rhea" id="RHEA:20121"/>
        <dbReference type="Rhea" id="RHEA-COMP:9662"/>
        <dbReference type="Rhea" id="RHEA-COMP:9681"/>
        <dbReference type="ChEBI" id="CHEBI:30616"/>
        <dbReference type="ChEBI" id="CHEBI:33019"/>
        <dbReference type="ChEBI" id="CHEBI:58359"/>
        <dbReference type="ChEBI" id="CHEBI:78442"/>
        <dbReference type="ChEBI" id="CHEBI:78521"/>
        <dbReference type="ChEBI" id="CHEBI:456215"/>
        <dbReference type="EC" id="6.1.1.18"/>
    </reaction>
</comment>
<dbReference type="Pfam" id="PF00749">
    <property type="entry name" value="tRNA-synt_1c"/>
    <property type="match status" value="1"/>
</dbReference>
<dbReference type="PANTHER" id="PTHR43097">
    <property type="entry name" value="GLUTAMINE-TRNA LIGASE"/>
    <property type="match status" value="1"/>
</dbReference>